<reference evidence="12 13" key="1">
    <citation type="submission" date="2015-01" db="EMBL/GenBank/DDBJ databases">
        <title>The Genome Sequence of Rhinocladiella mackenzie CBS 650.93.</title>
        <authorList>
            <consortium name="The Broad Institute Genomics Platform"/>
            <person name="Cuomo C."/>
            <person name="de Hoog S."/>
            <person name="Gorbushina A."/>
            <person name="Stielow B."/>
            <person name="Teixiera M."/>
            <person name="Abouelleil A."/>
            <person name="Chapman S.B."/>
            <person name="Priest M."/>
            <person name="Young S.K."/>
            <person name="Wortman J."/>
            <person name="Nusbaum C."/>
            <person name="Birren B."/>
        </authorList>
    </citation>
    <scope>NUCLEOTIDE SEQUENCE [LARGE SCALE GENOMIC DNA]</scope>
    <source>
        <strain evidence="12 13">CBS 650.93</strain>
    </source>
</reference>
<feature type="signal peptide" evidence="10">
    <location>
        <begin position="1"/>
        <end position="21"/>
    </location>
</feature>
<feature type="domain" description="Peptidase S9 prolyl oligopeptidase catalytic" evidence="11">
    <location>
        <begin position="494"/>
        <end position="703"/>
    </location>
</feature>
<organism evidence="12 13">
    <name type="scientific">Rhinocladiella mackenziei CBS 650.93</name>
    <dbReference type="NCBI Taxonomy" id="1442369"/>
    <lineage>
        <taxon>Eukaryota</taxon>
        <taxon>Fungi</taxon>
        <taxon>Dikarya</taxon>
        <taxon>Ascomycota</taxon>
        <taxon>Pezizomycotina</taxon>
        <taxon>Eurotiomycetes</taxon>
        <taxon>Chaetothyriomycetidae</taxon>
        <taxon>Chaetothyriales</taxon>
        <taxon>Herpotrichiellaceae</taxon>
        <taxon>Rhinocladiella</taxon>
    </lineage>
</organism>
<dbReference type="HOGENOM" id="CLU_008615_0_1_1"/>
<dbReference type="Gene3D" id="2.120.10.30">
    <property type="entry name" value="TolB, C-terminal domain"/>
    <property type="match status" value="1"/>
</dbReference>
<feature type="chain" id="PRO_5002242828" description="Dipeptidyl-peptidase V" evidence="10">
    <location>
        <begin position="22"/>
        <end position="706"/>
    </location>
</feature>
<dbReference type="EMBL" id="KN847481">
    <property type="protein sequence ID" value="KIX01618.1"/>
    <property type="molecule type" value="Genomic_DNA"/>
</dbReference>
<proteinExistence type="inferred from homology"/>
<evidence type="ECO:0000256" key="9">
    <source>
        <dbReference type="ARBA" id="ARBA00032829"/>
    </source>
</evidence>
<dbReference type="GeneID" id="25297415"/>
<dbReference type="STRING" id="1442369.A0A0D2GTH0"/>
<keyword evidence="8" id="KW-0325">Glycoprotein</keyword>
<evidence type="ECO:0000259" key="11">
    <source>
        <dbReference type="Pfam" id="PF00326"/>
    </source>
</evidence>
<dbReference type="RefSeq" id="XP_013268754.1">
    <property type="nucleotide sequence ID" value="XM_013413300.1"/>
</dbReference>
<evidence type="ECO:0000256" key="10">
    <source>
        <dbReference type="SAM" id="SignalP"/>
    </source>
</evidence>
<dbReference type="Proteomes" id="UP000053617">
    <property type="component" value="Unassembled WGS sequence"/>
</dbReference>
<dbReference type="InterPro" id="IPR011042">
    <property type="entry name" value="6-blade_b-propeller_TolB-like"/>
</dbReference>
<evidence type="ECO:0000256" key="6">
    <source>
        <dbReference type="ARBA" id="ARBA00022801"/>
    </source>
</evidence>
<evidence type="ECO:0000313" key="12">
    <source>
        <dbReference type="EMBL" id="KIX01618.1"/>
    </source>
</evidence>
<dbReference type="AlphaFoldDB" id="A0A0D2GTH0"/>
<gene>
    <name evidence="12" type="ORF">Z518_09344</name>
</gene>
<sequence>MRTYMRQAVAAVLAVLPIASAITPRQMIAAPRRSALSPNPSGEIGVFSSTTYSWEDHESATTWNIMNLTTGEISLLYQGSDISEIVWVGPSDTSILYINGTNEEDDGGISIYGGDITAIDEAYFIASLPAPYSGLKAVVTPSGDINFLLNCLAWPNGTAYNEALVEEPVSTARIYDSIYVRHWDTWLSERKYAVFAGTLTGGDEYSFSGDLTNLVTGIGNVTRAESPVQPFGDSGDYDITPDGSTVAFLTKNVDLPLANSTSSQIYLVPHDGSRKAVPINGFSGASTPPNAQGASAHPTFSPDGSKIAYFQMDQISYESDKNKIYVADVDYENFNITVLAEAWDSTPDQVAWANDGRSLFVAAPDLGNERIFEIPLTAGANFEPTNITNQGVVAGYSLLPNGDILVSDSKIWSSRDFYIISQEGEVVNDLFHANQVDPELAGLGPRDVSEFYTLGSFTSVQSWIVYPEGFDPGKKYPLAFIVHGGPQGGHYNSWSTRWNFKVWADQGYVVIAPNPTGSTGWGMAFQDAIQNNWGSYPYEDLVACWEYVNSTLDYVDTENGIEAGASYGGFMTNWIQGHDLGRRFKALVTHDGVTNMVGQYATEELWFTQRDMNGTLWANRDHYEQWNPINFIDNWATPHFVVHNDLDFRLPVSEGLMLFNILQEKGVPSKFLNFPDENHWVLNQENSLVWHREIFDWINHYSGISG</sequence>
<dbReference type="SUPFAM" id="SSF82171">
    <property type="entry name" value="DPP6 N-terminal domain-like"/>
    <property type="match status" value="1"/>
</dbReference>
<dbReference type="FunFam" id="3.40.50.1820:FF:000028">
    <property type="entry name" value="S9 family peptidase"/>
    <property type="match status" value="1"/>
</dbReference>
<name>A0A0D2GTH0_9EURO</name>
<keyword evidence="4" id="KW-0645">Protease</keyword>
<dbReference type="InterPro" id="IPR029058">
    <property type="entry name" value="AB_hydrolase_fold"/>
</dbReference>
<evidence type="ECO:0000313" key="13">
    <source>
        <dbReference type="Proteomes" id="UP000053617"/>
    </source>
</evidence>
<comment type="subcellular location">
    <subcellularLocation>
        <location evidence="1">Secreted</location>
    </subcellularLocation>
</comment>
<keyword evidence="13" id="KW-1185">Reference proteome</keyword>
<dbReference type="PANTHER" id="PTHR42776">
    <property type="entry name" value="SERINE PEPTIDASE S9 FAMILY MEMBER"/>
    <property type="match status" value="1"/>
</dbReference>
<comment type="similarity">
    <text evidence="2">Belongs to the peptidase S9C family.</text>
</comment>
<evidence type="ECO:0000256" key="5">
    <source>
        <dbReference type="ARBA" id="ARBA00022729"/>
    </source>
</evidence>
<evidence type="ECO:0000256" key="4">
    <source>
        <dbReference type="ARBA" id="ARBA00022670"/>
    </source>
</evidence>
<evidence type="ECO:0000256" key="8">
    <source>
        <dbReference type="ARBA" id="ARBA00023180"/>
    </source>
</evidence>
<protein>
    <recommendedName>
        <fullName evidence="9">Dipeptidyl-peptidase V</fullName>
    </recommendedName>
</protein>
<keyword evidence="6" id="KW-0378">Hydrolase</keyword>
<dbReference type="VEuPathDB" id="FungiDB:Z518_09344"/>
<evidence type="ECO:0000256" key="7">
    <source>
        <dbReference type="ARBA" id="ARBA00022825"/>
    </source>
</evidence>
<dbReference type="Pfam" id="PF00326">
    <property type="entry name" value="Peptidase_S9"/>
    <property type="match status" value="1"/>
</dbReference>
<evidence type="ECO:0000256" key="3">
    <source>
        <dbReference type="ARBA" id="ARBA00022525"/>
    </source>
</evidence>
<dbReference type="PANTHER" id="PTHR42776:SF11">
    <property type="entry name" value="DIPEPTIDYL-PEPTIDASE 5-RELATED"/>
    <property type="match status" value="1"/>
</dbReference>
<evidence type="ECO:0000256" key="1">
    <source>
        <dbReference type="ARBA" id="ARBA00004613"/>
    </source>
</evidence>
<dbReference type="GO" id="GO:0006508">
    <property type="term" value="P:proteolysis"/>
    <property type="evidence" value="ECO:0007669"/>
    <property type="project" value="UniProtKB-KW"/>
</dbReference>
<dbReference type="GO" id="GO:0004252">
    <property type="term" value="F:serine-type endopeptidase activity"/>
    <property type="evidence" value="ECO:0007669"/>
    <property type="project" value="TreeGrafter"/>
</dbReference>
<dbReference type="OrthoDB" id="416344at2759"/>
<dbReference type="InterPro" id="IPR011659">
    <property type="entry name" value="WD40"/>
</dbReference>
<dbReference type="Pfam" id="PF07676">
    <property type="entry name" value="PD40"/>
    <property type="match status" value="1"/>
</dbReference>
<dbReference type="InterPro" id="IPR001375">
    <property type="entry name" value="Peptidase_S9_cat"/>
</dbReference>
<dbReference type="Gene3D" id="3.40.50.1820">
    <property type="entry name" value="alpha/beta hydrolase"/>
    <property type="match status" value="1"/>
</dbReference>
<keyword evidence="5 10" id="KW-0732">Signal</keyword>
<accession>A0A0D2GTH0</accession>
<keyword evidence="3" id="KW-0964">Secreted</keyword>
<keyword evidence="7" id="KW-0720">Serine protease</keyword>
<dbReference type="GO" id="GO:0005576">
    <property type="term" value="C:extracellular region"/>
    <property type="evidence" value="ECO:0007669"/>
    <property type="project" value="UniProtKB-SubCell"/>
</dbReference>
<evidence type="ECO:0000256" key="2">
    <source>
        <dbReference type="ARBA" id="ARBA00010040"/>
    </source>
</evidence>
<dbReference type="SUPFAM" id="SSF53474">
    <property type="entry name" value="alpha/beta-Hydrolases"/>
    <property type="match status" value="1"/>
</dbReference>